<evidence type="ECO:0000256" key="2">
    <source>
        <dbReference type="SAM" id="Phobius"/>
    </source>
</evidence>
<dbReference type="EMBL" id="KZ613961">
    <property type="protein sequence ID" value="PMD31776.1"/>
    <property type="molecule type" value="Genomic_DNA"/>
</dbReference>
<evidence type="ECO:0000313" key="3">
    <source>
        <dbReference type="EMBL" id="PMD31776.1"/>
    </source>
</evidence>
<accession>A0A2J6QZS1</accession>
<gene>
    <name evidence="3" type="ORF">L207DRAFT_640593</name>
</gene>
<dbReference type="Proteomes" id="UP000235786">
    <property type="component" value="Unassembled WGS sequence"/>
</dbReference>
<protein>
    <submittedName>
        <fullName evidence="3">Uncharacterized protein</fullName>
    </submittedName>
</protein>
<feature type="compositionally biased region" description="Basic residues" evidence="1">
    <location>
        <begin position="130"/>
        <end position="140"/>
    </location>
</feature>
<feature type="compositionally biased region" description="Pro residues" evidence="1">
    <location>
        <begin position="148"/>
        <end position="174"/>
    </location>
</feature>
<feature type="region of interest" description="Disordered" evidence="1">
    <location>
        <begin position="130"/>
        <end position="177"/>
    </location>
</feature>
<evidence type="ECO:0000313" key="4">
    <source>
        <dbReference type="Proteomes" id="UP000235786"/>
    </source>
</evidence>
<feature type="transmembrane region" description="Helical" evidence="2">
    <location>
        <begin position="68"/>
        <end position="91"/>
    </location>
</feature>
<keyword evidence="2" id="KW-1133">Transmembrane helix</keyword>
<keyword evidence="4" id="KW-1185">Reference proteome</keyword>
<dbReference type="AlphaFoldDB" id="A0A2J6QZS1"/>
<evidence type="ECO:0000256" key="1">
    <source>
        <dbReference type="SAM" id="MobiDB-lite"/>
    </source>
</evidence>
<organism evidence="3 4">
    <name type="scientific">Hyaloscypha variabilis (strain UAMH 11265 / GT02V1 / F)</name>
    <name type="common">Meliniomyces variabilis</name>
    <dbReference type="NCBI Taxonomy" id="1149755"/>
    <lineage>
        <taxon>Eukaryota</taxon>
        <taxon>Fungi</taxon>
        <taxon>Dikarya</taxon>
        <taxon>Ascomycota</taxon>
        <taxon>Pezizomycotina</taxon>
        <taxon>Leotiomycetes</taxon>
        <taxon>Helotiales</taxon>
        <taxon>Hyaloscyphaceae</taxon>
        <taxon>Hyaloscypha</taxon>
        <taxon>Hyaloscypha variabilis</taxon>
    </lineage>
</organism>
<dbReference type="OrthoDB" id="10638835at2759"/>
<keyword evidence="2" id="KW-0812">Transmembrane</keyword>
<feature type="transmembrane region" description="Helical" evidence="2">
    <location>
        <begin position="12"/>
        <end position="33"/>
    </location>
</feature>
<proteinExistence type="predicted"/>
<sequence length="261" mass="29066">MPQLSMHQTFRWLAASLATVCLWWNMLHLNLMIHQHSNQRSISQSLTHGLNIFSRSTDSASLSSVTGVLIGTVLGMAALVILIFCYGRYWYYSRKRGNRASVLTYGKRRLDRSWTKERNYDILFGGGNKKFRKKRRRSRRVTSSPTIAAPPPLPGPPPPPPADELPPSPQPPIPTTIFNPGQFWNPTELERDMASRALPLDLPNLNSSVSALPGLYGNLGISQSENVLRDTGQGDTIQLASTAQASTFPAQSDNWSLHCNR</sequence>
<keyword evidence="2" id="KW-0472">Membrane</keyword>
<name>A0A2J6QZS1_HYAVF</name>
<reference evidence="3 4" key="1">
    <citation type="submission" date="2016-04" db="EMBL/GenBank/DDBJ databases">
        <title>A degradative enzymes factory behind the ericoid mycorrhizal symbiosis.</title>
        <authorList>
            <consortium name="DOE Joint Genome Institute"/>
            <person name="Martino E."/>
            <person name="Morin E."/>
            <person name="Grelet G."/>
            <person name="Kuo A."/>
            <person name="Kohler A."/>
            <person name="Daghino S."/>
            <person name="Barry K."/>
            <person name="Choi C."/>
            <person name="Cichocki N."/>
            <person name="Clum A."/>
            <person name="Copeland A."/>
            <person name="Hainaut M."/>
            <person name="Haridas S."/>
            <person name="Labutti K."/>
            <person name="Lindquist E."/>
            <person name="Lipzen A."/>
            <person name="Khouja H.-R."/>
            <person name="Murat C."/>
            <person name="Ohm R."/>
            <person name="Olson A."/>
            <person name="Spatafora J."/>
            <person name="Veneault-Fourrey C."/>
            <person name="Henrissat B."/>
            <person name="Grigoriev I."/>
            <person name="Martin F."/>
            <person name="Perotto S."/>
        </authorList>
    </citation>
    <scope>NUCLEOTIDE SEQUENCE [LARGE SCALE GENOMIC DNA]</scope>
    <source>
        <strain evidence="3 4">F</strain>
    </source>
</reference>